<dbReference type="PANTHER" id="PTHR12289:SF38">
    <property type="entry name" value="METAXIN-2"/>
    <property type="match status" value="1"/>
</dbReference>
<dbReference type="SUPFAM" id="SSF47616">
    <property type="entry name" value="GST C-terminal domain-like"/>
    <property type="match status" value="1"/>
</dbReference>
<reference evidence="3 4" key="1">
    <citation type="journal article" date="2017" name="G3 (Bethesda)">
        <title>The Physical Genome Mapping of Anopheles albimanus Corrected Scaffold Misassemblies and Identified Interarm Rearrangements in Genus Anopheles.</title>
        <authorList>
            <person name="Artemov G.N."/>
            <person name="Peery A.N."/>
            <person name="Jiang X."/>
            <person name="Tu Z."/>
            <person name="Stegniy V.N."/>
            <person name="Sharakhova M.V."/>
            <person name="Sharakhov I.V."/>
        </authorList>
    </citation>
    <scope>NUCLEOTIDE SEQUENCE [LARGE SCALE GENOMIC DNA]</scope>
    <source>
        <strain evidence="3 4">ALBI9_A</strain>
    </source>
</reference>
<dbReference type="Pfam" id="PF17171">
    <property type="entry name" value="GST_C_6"/>
    <property type="match status" value="1"/>
</dbReference>
<dbReference type="InterPro" id="IPR033468">
    <property type="entry name" value="Metaxin_GST"/>
</dbReference>
<proteinExistence type="predicted"/>
<dbReference type="PANTHER" id="PTHR12289">
    <property type="entry name" value="METAXIN RELATED"/>
    <property type="match status" value="1"/>
</dbReference>
<name>A0A182F4X5_ANOAL</name>
<reference evidence="3" key="2">
    <citation type="submission" date="2022-08" db="UniProtKB">
        <authorList>
            <consortium name="EnsemblMetazoa"/>
        </authorList>
    </citation>
    <scope>IDENTIFICATION</scope>
    <source>
        <strain evidence="3">STECLA/ALBI9_A</strain>
    </source>
</reference>
<dbReference type="GO" id="GO:0007005">
    <property type="term" value="P:mitochondrion organization"/>
    <property type="evidence" value="ECO:0007669"/>
    <property type="project" value="TreeGrafter"/>
</dbReference>
<dbReference type="VEuPathDB" id="VectorBase:AALB001516"/>
<protein>
    <recommendedName>
        <fullName evidence="5">Mitochondrial outer membrane protein</fullName>
    </recommendedName>
</protein>
<evidence type="ECO:0000313" key="3">
    <source>
        <dbReference type="EnsemblMetazoa" id="AALB001516-PA"/>
    </source>
</evidence>
<feature type="domain" description="Metaxin glutathione S-transferase" evidence="1">
    <location>
        <begin position="620"/>
        <end position="681"/>
    </location>
</feature>
<dbReference type="InterPro" id="IPR036282">
    <property type="entry name" value="Glutathione-S-Trfase_C_sf"/>
</dbReference>
<dbReference type="InterPro" id="IPR012336">
    <property type="entry name" value="Thioredoxin-like_fold"/>
</dbReference>
<sequence length="689" mass="77772">MQAQTRFTIIIVLCSAVRWLGSTQAFVVSDVMVRMGRGQLLGTNATKVLRSAESSRLTLEFVIELNRLINRLSSIPATDGPLSAPKKSCATEEEWKKTEQRLDQLVQESIKEDGYINDTSTVEHLAAASKAFRKHKKDFQGLLSSNDSRLRAVPLALAVNFAVEDLKEISINLLHHLEHGNGSVVSRTISSGTTVSSFLAYFRRKIDDTKKSFVTQANLTLRRIKTRLAEVDTTHALAAYIEFLTARFTTFKTTIMTSLEQAYTAVSTSLTTSGNDADMNLASGLATMLATAIDPTTHTSIYLERCLTRFVYNYYEQSRAVGKLLYCVETEPDTLDSLVAIAVPFLERAVVSDSSVTQLSFICSSPASADCETVFLNNLVITDTAELRYMKLEELIGRLYYLLVDWENCLKHTDVPGNCGNSRPAAMSTTIESFFQKATTATMKEWPRDAVLYQPYEEEQILLAENASCLAVRTYLKMRNLPTALEQRANAEFISPGGKRTKLPVLRVENFIYAEFDHIVTFVDQNFGKTLSEFLSPEDKDVMRSSICLVEHLLTNAEHYVSWSLPEVRETVTKKRNGCVYPFPLNHVQNWRKEAAVQRQLRLTEYHNADLPKVMEVVRHLCQDLSFRLGDKRYFFGDQPTELDALVFGHLYSIITMPLPNNELAKTVSQEENLVQFCQNIDQTYFQLK</sequence>
<organism evidence="3 4">
    <name type="scientific">Anopheles albimanus</name>
    <name type="common">New world malaria mosquito</name>
    <dbReference type="NCBI Taxonomy" id="7167"/>
    <lineage>
        <taxon>Eukaryota</taxon>
        <taxon>Metazoa</taxon>
        <taxon>Ecdysozoa</taxon>
        <taxon>Arthropoda</taxon>
        <taxon>Hexapoda</taxon>
        <taxon>Insecta</taxon>
        <taxon>Pterygota</taxon>
        <taxon>Neoptera</taxon>
        <taxon>Endopterygota</taxon>
        <taxon>Diptera</taxon>
        <taxon>Nematocera</taxon>
        <taxon>Culicoidea</taxon>
        <taxon>Culicidae</taxon>
        <taxon>Anophelinae</taxon>
        <taxon>Anopheles</taxon>
    </lineage>
</organism>
<evidence type="ECO:0008006" key="5">
    <source>
        <dbReference type="Google" id="ProtNLM"/>
    </source>
</evidence>
<evidence type="ECO:0000313" key="4">
    <source>
        <dbReference type="Proteomes" id="UP000069272"/>
    </source>
</evidence>
<dbReference type="GO" id="GO:0001401">
    <property type="term" value="C:SAM complex"/>
    <property type="evidence" value="ECO:0007669"/>
    <property type="project" value="TreeGrafter"/>
</dbReference>
<dbReference type="CDD" id="cd03079">
    <property type="entry name" value="GST_N_Metaxin2"/>
    <property type="match status" value="1"/>
</dbReference>
<feature type="domain" description="Thioredoxin-like fold" evidence="2">
    <location>
        <begin position="467"/>
        <end position="567"/>
    </location>
</feature>
<accession>A0A182F4X5</accession>
<keyword evidence="4" id="KW-1185">Reference proteome</keyword>
<evidence type="ECO:0000259" key="2">
    <source>
        <dbReference type="Pfam" id="PF17172"/>
    </source>
</evidence>
<dbReference type="InterPro" id="IPR050931">
    <property type="entry name" value="Mito_Protein_Transport_Metaxin"/>
</dbReference>
<dbReference type="AlphaFoldDB" id="A0A182F4X5"/>
<dbReference type="Proteomes" id="UP000069272">
    <property type="component" value="Chromosome 2L"/>
</dbReference>
<dbReference type="VEuPathDB" id="VectorBase:AALB20_029829"/>
<evidence type="ECO:0000259" key="1">
    <source>
        <dbReference type="Pfam" id="PF17171"/>
    </source>
</evidence>
<dbReference type="VEuPathDB" id="VectorBase:AALB20_037423"/>
<dbReference type="EnsemblMetazoa" id="AALB001516-RA">
    <property type="protein sequence ID" value="AALB001516-PA"/>
    <property type="gene ID" value="AALB001516"/>
</dbReference>
<dbReference type="Pfam" id="PF17172">
    <property type="entry name" value="GST_N_4"/>
    <property type="match status" value="1"/>
</dbReference>
<dbReference type="STRING" id="7167.A0A182F4X5"/>